<evidence type="ECO:0000313" key="2">
    <source>
        <dbReference type="Proteomes" id="UP001604277"/>
    </source>
</evidence>
<evidence type="ECO:0000313" key="1">
    <source>
        <dbReference type="EMBL" id="KAL2537962.1"/>
    </source>
</evidence>
<organism evidence="1 2">
    <name type="scientific">Forsythia ovata</name>
    <dbReference type="NCBI Taxonomy" id="205694"/>
    <lineage>
        <taxon>Eukaryota</taxon>
        <taxon>Viridiplantae</taxon>
        <taxon>Streptophyta</taxon>
        <taxon>Embryophyta</taxon>
        <taxon>Tracheophyta</taxon>
        <taxon>Spermatophyta</taxon>
        <taxon>Magnoliopsida</taxon>
        <taxon>eudicotyledons</taxon>
        <taxon>Gunneridae</taxon>
        <taxon>Pentapetalae</taxon>
        <taxon>asterids</taxon>
        <taxon>lamiids</taxon>
        <taxon>Lamiales</taxon>
        <taxon>Oleaceae</taxon>
        <taxon>Forsythieae</taxon>
        <taxon>Forsythia</taxon>
    </lineage>
</organism>
<keyword evidence="2" id="KW-1185">Reference proteome</keyword>
<protein>
    <submittedName>
        <fullName evidence="1">Uncharacterized protein</fullName>
    </submittedName>
</protein>
<dbReference type="EMBL" id="JBFOLJ010000005">
    <property type="protein sequence ID" value="KAL2537962.1"/>
    <property type="molecule type" value="Genomic_DNA"/>
</dbReference>
<proteinExistence type="predicted"/>
<comment type="caution">
    <text evidence="1">The sequence shown here is derived from an EMBL/GenBank/DDBJ whole genome shotgun (WGS) entry which is preliminary data.</text>
</comment>
<dbReference type="Proteomes" id="UP001604277">
    <property type="component" value="Unassembled WGS sequence"/>
</dbReference>
<accession>A0ABD1VKU3</accession>
<dbReference type="AlphaFoldDB" id="A0ABD1VKU3"/>
<name>A0ABD1VKU3_9LAMI</name>
<reference evidence="2" key="1">
    <citation type="submission" date="2024-07" db="EMBL/GenBank/DDBJ databases">
        <title>Two chromosome-level genome assemblies of Korean endemic species Abeliophyllum distichum and Forsythia ovata (Oleaceae).</title>
        <authorList>
            <person name="Jang H."/>
        </authorList>
    </citation>
    <scope>NUCLEOTIDE SEQUENCE [LARGE SCALE GENOMIC DNA]</scope>
</reference>
<gene>
    <name evidence="1" type="ORF">Fot_19353</name>
</gene>
<sequence>MELLKLVKIYTSRSHVLNCELYKVLAMKLTNCIQQVDEGEDIDALRLENKDLQEQLVFSEDASARAIYDITKAGTIQRACVQAQRTAESTTKHERSPNLITFHVRSSNLS</sequence>